<dbReference type="Pfam" id="PF01022">
    <property type="entry name" value="HTH_5"/>
    <property type="match status" value="1"/>
</dbReference>
<dbReference type="STRING" id="659014.SAMN04487996_11266"/>
<dbReference type="GO" id="GO:0003700">
    <property type="term" value="F:DNA-binding transcription factor activity"/>
    <property type="evidence" value="ECO:0007669"/>
    <property type="project" value="InterPro"/>
</dbReference>
<dbReference type="EMBL" id="FNAN01000012">
    <property type="protein sequence ID" value="SDF73870.1"/>
    <property type="molecule type" value="Genomic_DNA"/>
</dbReference>
<proteinExistence type="predicted"/>
<sequence>MSVEARRDVFQAIADPTRRQIINLIAYQSMNLNAIAENFSISRPAVSQHIKILMECGIVMVRQEGRERYCEAKLDTLKEVSTWVDQYRQFWNTQLDSLDHYLNRIQTNNQSDQ</sequence>
<dbReference type="InterPro" id="IPR001845">
    <property type="entry name" value="HTH_ArsR_DNA-bd_dom"/>
</dbReference>
<dbReference type="OrthoDB" id="9799175at2"/>
<accession>A0A1G7NKU1</accession>
<dbReference type="SMART" id="SM00418">
    <property type="entry name" value="HTH_ARSR"/>
    <property type="match status" value="1"/>
</dbReference>
<keyword evidence="2" id="KW-0238">DNA-binding</keyword>
<organism evidence="2 3">
    <name type="scientific">Dyadobacter soli</name>
    <dbReference type="NCBI Taxonomy" id="659014"/>
    <lineage>
        <taxon>Bacteria</taxon>
        <taxon>Pseudomonadati</taxon>
        <taxon>Bacteroidota</taxon>
        <taxon>Cytophagia</taxon>
        <taxon>Cytophagales</taxon>
        <taxon>Spirosomataceae</taxon>
        <taxon>Dyadobacter</taxon>
    </lineage>
</organism>
<dbReference type="InterPro" id="IPR036388">
    <property type="entry name" value="WH-like_DNA-bd_sf"/>
</dbReference>
<dbReference type="NCBIfam" id="NF033788">
    <property type="entry name" value="HTH_metalloreg"/>
    <property type="match status" value="1"/>
</dbReference>
<name>A0A1G7NKU1_9BACT</name>
<dbReference type="CDD" id="cd00090">
    <property type="entry name" value="HTH_ARSR"/>
    <property type="match status" value="1"/>
</dbReference>
<dbReference type="GO" id="GO:0003677">
    <property type="term" value="F:DNA binding"/>
    <property type="evidence" value="ECO:0007669"/>
    <property type="project" value="UniProtKB-KW"/>
</dbReference>
<dbReference type="SUPFAM" id="SSF46785">
    <property type="entry name" value="Winged helix' DNA-binding domain"/>
    <property type="match status" value="1"/>
</dbReference>
<dbReference type="InterPro" id="IPR036390">
    <property type="entry name" value="WH_DNA-bd_sf"/>
</dbReference>
<dbReference type="AlphaFoldDB" id="A0A1G7NKU1"/>
<dbReference type="RefSeq" id="WP_090153968.1">
    <property type="nucleotide sequence ID" value="NZ_FNAN01000012.1"/>
</dbReference>
<gene>
    <name evidence="2" type="ORF">SAMN04487996_11266</name>
</gene>
<evidence type="ECO:0000313" key="2">
    <source>
        <dbReference type="EMBL" id="SDF73870.1"/>
    </source>
</evidence>
<dbReference type="PRINTS" id="PR00778">
    <property type="entry name" value="HTHARSR"/>
</dbReference>
<dbReference type="PROSITE" id="PS50987">
    <property type="entry name" value="HTH_ARSR_2"/>
    <property type="match status" value="1"/>
</dbReference>
<evidence type="ECO:0000313" key="3">
    <source>
        <dbReference type="Proteomes" id="UP000198748"/>
    </source>
</evidence>
<protein>
    <submittedName>
        <fullName evidence="2">DNA-binding transcriptional regulator, ArsR family</fullName>
    </submittedName>
</protein>
<dbReference type="Proteomes" id="UP000198748">
    <property type="component" value="Unassembled WGS sequence"/>
</dbReference>
<feature type="domain" description="HTH arsR-type" evidence="1">
    <location>
        <begin position="1"/>
        <end position="92"/>
    </location>
</feature>
<dbReference type="Gene3D" id="1.10.10.10">
    <property type="entry name" value="Winged helix-like DNA-binding domain superfamily/Winged helix DNA-binding domain"/>
    <property type="match status" value="1"/>
</dbReference>
<reference evidence="3" key="1">
    <citation type="submission" date="2016-10" db="EMBL/GenBank/DDBJ databases">
        <authorList>
            <person name="Varghese N."/>
            <person name="Submissions S."/>
        </authorList>
    </citation>
    <scope>NUCLEOTIDE SEQUENCE [LARGE SCALE GENOMIC DNA]</scope>
    <source>
        <strain evidence="3">DSM 25329</strain>
    </source>
</reference>
<dbReference type="InterPro" id="IPR011991">
    <property type="entry name" value="ArsR-like_HTH"/>
</dbReference>
<keyword evidence="3" id="KW-1185">Reference proteome</keyword>
<dbReference type="PANTHER" id="PTHR38600">
    <property type="entry name" value="TRANSCRIPTIONAL REGULATORY PROTEIN"/>
    <property type="match status" value="1"/>
</dbReference>
<dbReference type="PANTHER" id="PTHR38600:SF1">
    <property type="entry name" value="TRANSCRIPTIONAL REGULATORY PROTEIN"/>
    <property type="match status" value="1"/>
</dbReference>
<evidence type="ECO:0000259" key="1">
    <source>
        <dbReference type="PROSITE" id="PS50987"/>
    </source>
</evidence>